<accession>A0A1R4FE32</accession>
<gene>
    <name evidence="2" type="ORF">FM101_03460</name>
</gene>
<keyword evidence="1" id="KW-0812">Transmembrane</keyword>
<sequence>MATGLTKAALIIGIVAIVLAFIPVVGFISFILGPLALILGIIGLVKQVPRRGYAITGIITGAAALIVCIIYVIIAVALVNVVEKGVGETAPFTYTVTGTGDYTVSYTEESVTEEHTEDVAGGEFSREVTASTVFGSLGASNAHGNTGTLTCTITQADGTVVAKDSAAGASATVACLTGEGFMK</sequence>
<evidence type="ECO:0000256" key="1">
    <source>
        <dbReference type="SAM" id="Phobius"/>
    </source>
</evidence>
<dbReference type="Proteomes" id="UP000195913">
    <property type="component" value="Unassembled WGS sequence"/>
</dbReference>
<dbReference type="EMBL" id="FUHW01000015">
    <property type="protein sequence ID" value="SJM54061.1"/>
    <property type="molecule type" value="Genomic_DNA"/>
</dbReference>
<evidence type="ECO:0000313" key="2">
    <source>
        <dbReference type="EMBL" id="SJM54061.1"/>
    </source>
</evidence>
<keyword evidence="1" id="KW-0472">Membrane</keyword>
<name>A0A1R4FE32_9MICC</name>
<reference evidence="2 3" key="1">
    <citation type="submission" date="2017-02" db="EMBL/GenBank/DDBJ databases">
        <authorList>
            <person name="Peterson S.W."/>
        </authorList>
    </citation>
    <scope>NUCLEOTIDE SEQUENCE [LARGE SCALE GENOMIC DNA]</scope>
    <source>
        <strain evidence="2 3">B Ar 00.02</strain>
    </source>
</reference>
<dbReference type="InterPro" id="IPR038468">
    <property type="entry name" value="MmpS_C"/>
</dbReference>
<evidence type="ECO:0008006" key="4">
    <source>
        <dbReference type="Google" id="ProtNLM"/>
    </source>
</evidence>
<dbReference type="Gene3D" id="2.60.40.2880">
    <property type="entry name" value="MmpS1-5, C-terminal soluble domain"/>
    <property type="match status" value="1"/>
</dbReference>
<dbReference type="AlphaFoldDB" id="A0A1R4FE32"/>
<feature type="transmembrane region" description="Helical" evidence="1">
    <location>
        <begin position="12"/>
        <end position="45"/>
    </location>
</feature>
<organism evidence="2 3">
    <name type="scientific">Arthrobacter rhombi</name>
    <dbReference type="NCBI Taxonomy" id="71253"/>
    <lineage>
        <taxon>Bacteria</taxon>
        <taxon>Bacillati</taxon>
        <taxon>Actinomycetota</taxon>
        <taxon>Actinomycetes</taxon>
        <taxon>Micrococcales</taxon>
        <taxon>Micrococcaceae</taxon>
        <taxon>Arthrobacter</taxon>
    </lineage>
</organism>
<feature type="transmembrane region" description="Helical" evidence="1">
    <location>
        <begin position="52"/>
        <end position="79"/>
    </location>
</feature>
<keyword evidence="1" id="KW-1133">Transmembrane helix</keyword>
<protein>
    <recommendedName>
        <fullName evidence="4">DUF4190 domain-containing protein</fullName>
    </recommendedName>
</protein>
<proteinExistence type="predicted"/>
<keyword evidence="3" id="KW-1185">Reference proteome</keyword>
<evidence type="ECO:0000313" key="3">
    <source>
        <dbReference type="Proteomes" id="UP000195913"/>
    </source>
</evidence>